<reference evidence="11 12" key="1">
    <citation type="journal article" date="2016" name="Nat. Commun.">
        <title>Thousands of microbial genomes shed light on interconnected biogeochemical processes in an aquifer system.</title>
        <authorList>
            <person name="Anantharaman K."/>
            <person name="Brown C.T."/>
            <person name="Hug L.A."/>
            <person name="Sharon I."/>
            <person name="Castelle C.J."/>
            <person name="Probst A.J."/>
            <person name="Thomas B.C."/>
            <person name="Singh A."/>
            <person name="Wilkins M.J."/>
            <person name="Karaoz U."/>
            <person name="Brodie E.L."/>
            <person name="Williams K.H."/>
            <person name="Hubbard S.S."/>
            <person name="Banfield J.F."/>
        </authorList>
    </citation>
    <scope>NUCLEOTIDE SEQUENCE [LARGE SCALE GENOMIC DNA]</scope>
</reference>
<dbReference type="CDD" id="cd00673">
    <property type="entry name" value="AlaRS_core"/>
    <property type="match status" value="1"/>
</dbReference>
<dbReference type="PANTHER" id="PTHR11777">
    <property type="entry name" value="ALANYL-TRNA SYNTHETASE"/>
    <property type="match status" value="1"/>
</dbReference>
<comment type="function">
    <text evidence="9">Catalyzes the attachment of alanine to tRNA(Ala) in a two-step reaction: alanine is first activated by ATP to form Ala-AMP and then transferred to the acceptor end of tRNA(Ala). Also edits incorrectly charged Ser-tRNA(Ala) and Gly-tRNA(Ala) via its editing domain.</text>
</comment>
<dbReference type="InterPro" id="IPR023033">
    <property type="entry name" value="Ala_tRNA_ligase_euk/bac"/>
</dbReference>
<protein>
    <recommendedName>
        <fullName evidence="9">Alanine--tRNA ligase</fullName>
        <ecNumber evidence="9">6.1.1.7</ecNumber>
    </recommendedName>
    <alternativeName>
        <fullName evidence="9">Alanyl-tRNA synthetase</fullName>
        <shortName evidence="9">AlaRS</shortName>
    </alternativeName>
</protein>
<evidence type="ECO:0000256" key="5">
    <source>
        <dbReference type="ARBA" id="ARBA00022840"/>
    </source>
</evidence>
<accession>A0A1F6FLD3</accession>
<dbReference type="PANTHER" id="PTHR11777:SF9">
    <property type="entry name" value="ALANINE--TRNA LIGASE, CYTOPLASMIC"/>
    <property type="match status" value="1"/>
</dbReference>
<dbReference type="Pfam" id="PF01411">
    <property type="entry name" value="tRNA-synt_2c"/>
    <property type="match status" value="1"/>
</dbReference>
<dbReference type="PROSITE" id="PS50860">
    <property type="entry name" value="AA_TRNA_LIGASE_II_ALA"/>
    <property type="match status" value="1"/>
</dbReference>
<evidence type="ECO:0000256" key="3">
    <source>
        <dbReference type="ARBA" id="ARBA00022598"/>
    </source>
</evidence>
<dbReference type="Gene3D" id="3.30.980.10">
    <property type="entry name" value="Threonyl-trna Synthetase, Chain A, domain 2"/>
    <property type="match status" value="1"/>
</dbReference>
<keyword evidence="8 9" id="KW-0030">Aminoacyl-tRNA synthetase</keyword>
<comment type="cofactor">
    <cofactor evidence="9">
        <name>Zn(2+)</name>
        <dbReference type="ChEBI" id="CHEBI:29105"/>
    </cofactor>
    <text evidence="9">Binds 1 zinc ion per subunit.</text>
</comment>
<comment type="caution">
    <text evidence="11">The sequence shown here is derived from an EMBL/GenBank/DDBJ whole genome shotgun (WGS) entry which is preliminary data.</text>
</comment>
<dbReference type="SUPFAM" id="SSF55681">
    <property type="entry name" value="Class II aaRS and biotin synthetases"/>
    <property type="match status" value="1"/>
</dbReference>
<dbReference type="STRING" id="1798561.A3B87_03010"/>
<keyword evidence="2 9" id="KW-0820">tRNA-binding</keyword>
<dbReference type="SMART" id="SM00863">
    <property type="entry name" value="tRNA_SAD"/>
    <property type="match status" value="1"/>
</dbReference>
<gene>
    <name evidence="9" type="primary">alaS</name>
    <name evidence="11" type="ORF">A3B87_03010</name>
</gene>
<dbReference type="InterPro" id="IPR018164">
    <property type="entry name" value="Ala-tRNA-synth_IIc_N"/>
</dbReference>
<feature type="domain" description="Alanyl-transfer RNA synthetases family profile" evidence="10">
    <location>
        <begin position="1"/>
        <end position="599"/>
    </location>
</feature>
<sequence>MTSWQLRKKYLEFFVGKGHAVIPSASLVPENDPSVLFTTAGMHPLVPFLMGEKHPAGKRLVNCQKCIRTGDIDEVGDQWHLTFFEMLGNWSLGDYFKEEAIKMSYEFLTSEKWLGIPVEKLAITVFAGDGDAPFDREAFNIWQGLGIPEERIFKYGKKENWWGPAGETGPCGPDSEMFYITAKPACGPDCQPACSCGKYVEIWNDVFMEYNKTAWGKFEPLAQKNVDTGMGVERTVSVLNGYGDNYQELMKPLVEKIEELSGKKYTPLSLRDTSPCQVEEIIGSMRVIADHLRAATFIMGDDLGIAPSNVDQGYVVRKLIRRAIRHGRMIGIKENFSHKIAGVVVEIMSDVYPELLKNKEFVLANFKIEEDKFTKTLQAGLSAFAKASADKKKISGELAFNLYQTHGFPIELTKELASEKGLTVDEQGFNEEFKKHQELSRTAAVGKFKGGLGEHTEQAVKYHTATHLLNAALRQVLGPHVFQKGSNITEERLRFDFSHGIKMSAEEKAQVEKIVNQVIENDLPVNSVEMTVEQAKKKGAIGVFADKYGEQVKVYSIGDYSQEICGGPHVERTGQLGHFKIIKEEASSAGVRRIKAILE</sequence>
<dbReference type="Gene3D" id="3.30.54.20">
    <property type="match status" value="1"/>
</dbReference>
<comment type="catalytic activity">
    <reaction evidence="9">
        <text>tRNA(Ala) + L-alanine + ATP = L-alanyl-tRNA(Ala) + AMP + diphosphate</text>
        <dbReference type="Rhea" id="RHEA:12540"/>
        <dbReference type="Rhea" id="RHEA-COMP:9657"/>
        <dbReference type="Rhea" id="RHEA-COMP:9923"/>
        <dbReference type="ChEBI" id="CHEBI:30616"/>
        <dbReference type="ChEBI" id="CHEBI:33019"/>
        <dbReference type="ChEBI" id="CHEBI:57972"/>
        <dbReference type="ChEBI" id="CHEBI:78442"/>
        <dbReference type="ChEBI" id="CHEBI:78497"/>
        <dbReference type="ChEBI" id="CHEBI:456215"/>
        <dbReference type="EC" id="6.1.1.7"/>
    </reaction>
</comment>
<feature type="binding site" evidence="9">
    <location>
        <position position="565"/>
    </location>
    <ligand>
        <name>Zn(2+)</name>
        <dbReference type="ChEBI" id="CHEBI:29105"/>
    </ligand>
</feature>
<evidence type="ECO:0000256" key="1">
    <source>
        <dbReference type="ARBA" id="ARBA00008226"/>
    </source>
</evidence>
<dbReference type="NCBIfam" id="TIGR00344">
    <property type="entry name" value="alaS"/>
    <property type="match status" value="1"/>
</dbReference>
<keyword evidence="7 9" id="KW-0648">Protein biosynthesis</keyword>
<dbReference type="Gene3D" id="3.30.930.10">
    <property type="entry name" value="Bira Bifunctional Protein, Domain 2"/>
    <property type="match status" value="1"/>
</dbReference>
<dbReference type="SUPFAM" id="SSF101353">
    <property type="entry name" value="Putative anticodon-binding domain of alanyl-tRNA synthetase (AlaRS)"/>
    <property type="match status" value="1"/>
</dbReference>
<dbReference type="SUPFAM" id="SSF55186">
    <property type="entry name" value="ThrRS/AlaRS common domain"/>
    <property type="match status" value="1"/>
</dbReference>
<dbReference type="NCBIfam" id="NF002436">
    <property type="entry name" value="PRK01584.1"/>
    <property type="match status" value="1"/>
</dbReference>
<evidence type="ECO:0000259" key="10">
    <source>
        <dbReference type="PROSITE" id="PS50860"/>
    </source>
</evidence>
<evidence type="ECO:0000256" key="7">
    <source>
        <dbReference type="ARBA" id="ARBA00022917"/>
    </source>
</evidence>
<dbReference type="InterPro" id="IPR050058">
    <property type="entry name" value="Ala-tRNA_ligase"/>
</dbReference>
<dbReference type="GO" id="GO:0004813">
    <property type="term" value="F:alanine-tRNA ligase activity"/>
    <property type="evidence" value="ECO:0007669"/>
    <property type="project" value="UniProtKB-UniRule"/>
</dbReference>
<dbReference type="HAMAP" id="MF_00036_B">
    <property type="entry name" value="Ala_tRNA_synth_B"/>
    <property type="match status" value="1"/>
</dbReference>
<comment type="similarity">
    <text evidence="1 9">Belongs to the class-II aminoacyl-tRNA synthetase family.</text>
</comment>
<dbReference type="InterPro" id="IPR018163">
    <property type="entry name" value="Thr/Ala-tRNA-synth_IIc_edit"/>
</dbReference>
<keyword evidence="5 9" id="KW-0067">ATP-binding</keyword>
<feature type="binding site" evidence="9">
    <location>
        <position position="467"/>
    </location>
    <ligand>
        <name>Zn(2+)</name>
        <dbReference type="ChEBI" id="CHEBI:29105"/>
    </ligand>
</feature>
<dbReference type="InterPro" id="IPR018165">
    <property type="entry name" value="Ala-tRNA-synth_IIc_core"/>
</dbReference>
<dbReference type="Proteomes" id="UP000179136">
    <property type="component" value="Unassembled WGS sequence"/>
</dbReference>
<evidence type="ECO:0000256" key="4">
    <source>
        <dbReference type="ARBA" id="ARBA00022741"/>
    </source>
</evidence>
<dbReference type="InterPro" id="IPR018162">
    <property type="entry name" value="Ala-tRNA-ligase_IIc_anticod-bd"/>
</dbReference>
<dbReference type="GO" id="GO:0000049">
    <property type="term" value="F:tRNA binding"/>
    <property type="evidence" value="ECO:0007669"/>
    <property type="project" value="UniProtKB-KW"/>
</dbReference>
<dbReference type="GO" id="GO:0002161">
    <property type="term" value="F:aminoacyl-tRNA deacylase activity"/>
    <property type="evidence" value="ECO:0007669"/>
    <property type="project" value="TreeGrafter"/>
</dbReference>
<evidence type="ECO:0000256" key="9">
    <source>
        <dbReference type="HAMAP-Rule" id="MF_00036"/>
    </source>
</evidence>
<dbReference type="GO" id="GO:0005524">
    <property type="term" value="F:ATP binding"/>
    <property type="evidence" value="ECO:0007669"/>
    <property type="project" value="UniProtKB-UniRule"/>
</dbReference>
<dbReference type="GO" id="GO:0005829">
    <property type="term" value="C:cytosol"/>
    <property type="evidence" value="ECO:0007669"/>
    <property type="project" value="TreeGrafter"/>
</dbReference>
<dbReference type="GO" id="GO:0006419">
    <property type="term" value="P:alanyl-tRNA aminoacylation"/>
    <property type="evidence" value="ECO:0007669"/>
    <property type="project" value="UniProtKB-UniRule"/>
</dbReference>
<evidence type="ECO:0000313" key="12">
    <source>
        <dbReference type="Proteomes" id="UP000179136"/>
    </source>
</evidence>
<proteinExistence type="inferred from homology"/>
<dbReference type="PRINTS" id="PR00980">
    <property type="entry name" value="TRNASYNTHALA"/>
</dbReference>
<feature type="binding site" evidence="9">
    <location>
        <position position="463"/>
    </location>
    <ligand>
        <name>Zn(2+)</name>
        <dbReference type="ChEBI" id="CHEBI:29105"/>
    </ligand>
</feature>
<keyword evidence="4 9" id="KW-0547">Nucleotide-binding</keyword>
<evidence type="ECO:0000256" key="6">
    <source>
        <dbReference type="ARBA" id="ARBA00022884"/>
    </source>
</evidence>
<organism evidence="11 12">
    <name type="scientific">Candidatus Kuenenbacteria bacterium RIFCSPHIGHO2_02_FULL_39_13</name>
    <dbReference type="NCBI Taxonomy" id="1798561"/>
    <lineage>
        <taxon>Bacteria</taxon>
        <taxon>Candidatus Kueneniibacteriota</taxon>
    </lineage>
</organism>
<dbReference type="InterPro" id="IPR002318">
    <property type="entry name" value="Ala-tRNA-lgiase_IIc"/>
</dbReference>
<dbReference type="InterPro" id="IPR012947">
    <property type="entry name" value="tRNA_SAD"/>
</dbReference>
<dbReference type="EC" id="6.1.1.7" evidence="9"/>
<keyword evidence="9" id="KW-0479">Metal-binding</keyword>
<comment type="subcellular location">
    <subcellularLocation>
        <location evidence="9">Cytoplasm</location>
    </subcellularLocation>
</comment>
<evidence type="ECO:0000256" key="2">
    <source>
        <dbReference type="ARBA" id="ARBA00022555"/>
    </source>
</evidence>
<keyword evidence="9" id="KW-0963">Cytoplasm</keyword>
<dbReference type="FunFam" id="3.30.980.10:FF:000004">
    <property type="entry name" value="Alanine--tRNA ligase, cytoplasmic"/>
    <property type="match status" value="1"/>
</dbReference>
<feature type="binding site" evidence="9">
    <location>
        <position position="569"/>
    </location>
    <ligand>
        <name>Zn(2+)</name>
        <dbReference type="ChEBI" id="CHEBI:29105"/>
    </ligand>
</feature>
<evidence type="ECO:0000313" key="11">
    <source>
        <dbReference type="EMBL" id="OGG86643.1"/>
    </source>
</evidence>
<dbReference type="Pfam" id="PF07973">
    <property type="entry name" value="tRNA_SAD"/>
    <property type="match status" value="1"/>
</dbReference>
<dbReference type="InterPro" id="IPR045864">
    <property type="entry name" value="aa-tRNA-synth_II/BPL/LPL"/>
</dbReference>
<name>A0A1F6FLD3_9BACT</name>
<keyword evidence="3 9" id="KW-0436">Ligase</keyword>
<dbReference type="AlphaFoldDB" id="A0A1F6FLD3"/>
<evidence type="ECO:0000256" key="8">
    <source>
        <dbReference type="ARBA" id="ARBA00023146"/>
    </source>
</evidence>
<dbReference type="GO" id="GO:0008270">
    <property type="term" value="F:zinc ion binding"/>
    <property type="evidence" value="ECO:0007669"/>
    <property type="project" value="UniProtKB-UniRule"/>
</dbReference>
<comment type="domain">
    <text evidence="9">Consists of three domains; the N-terminal catalytic domain, the editing domain and the C-terminal C-Ala domain. The editing domain removes incorrectly charged amino acids, while the C-Ala domain, along with tRNA(Ala), serves as a bridge to cooperatively bring together the editing and aminoacylation centers thus stimulating deacylation of misacylated tRNAs.</text>
</comment>
<keyword evidence="9" id="KW-0862">Zinc</keyword>
<dbReference type="EMBL" id="MFMW01000030">
    <property type="protein sequence ID" value="OGG86643.1"/>
    <property type="molecule type" value="Genomic_DNA"/>
</dbReference>
<keyword evidence="6 9" id="KW-0694">RNA-binding</keyword>